<evidence type="ECO:0000256" key="6">
    <source>
        <dbReference type="ARBA" id="ARBA00023136"/>
    </source>
</evidence>
<dbReference type="GeneID" id="94298907"/>
<evidence type="ECO:0000256" key="1">
    <source>
        <dbReference type="ARBA" id="ARBA00004141"/>
    </source>
</evidence>
<gene>
    <name evidence="10" type="ORF">SS50377_24884</name>
</gene>
<feature type="transmembrane region" description="Helical" evidence="9">
    <location>
        <begin position="7"/>
        <end position="29"/>
    </location>
</feature>
<evidence type="ECO:0000313" key="11">
    <source>
        <dbReference type="Proteomes" id="UP000018208"/>
    </source>
</evidence>
<dbReference type="InterPro" id="IPR043130">
    <property type="entry name" value="CDP-OH_PTrfase_TM_dom"/>
</dbReference>
<comment type="subcellular location">
    <subcellularLocation>
        <location evidence="1">Membrane</location>
        <topology evidence="1">Multi-pass membrane protein</topology>
    </subcellularLocation>
</comment>
<keyword evidence="11" id="KW-1185">Reference proteome</keyword>
<dbReference type="PANTHER" id="PTHR15362">
    <property type="entry name" value="PHOSPHATIDYLINOSITOL SYNTHASE"/>
    <property type="match status" value="1"/>
</dbReference>
<evidence type="ECO:0000256" key="8">
    <source>
        <dbReference type="RuleBase" id="RU003750"/>
    </source>
</evidence>
<accession>A0A9P8LR60</accession>
<keyword evidence="4 9" id="KW-1133">Transmembrane helix</keyword>
<evidence type="ECO:0000256" key="9">
    <source>
        <dbReference type="SAM" id="Phobius"/>
    </source>
</evidence>
<dbReference type="Proteomes" id="UP000018208">
    <property type="component" value="Unassembled WGS sequence"/>
</dbReference>
<keyword evidence="6 9" id="KW-0472">Membrane</keyword>
<sequence>MQKMGSPMLYVPNLIDYIRLLLLVIVLYVKSVKKQAVLLILSDVLDLLDGYIARLLKQMTILGQILDMVVDRISSTIISILIIQHSPQYLTPFTLLIVIDISAHWLRHVCGFILKSHHKEIITVQPLLNLYYQSKILLTLLCFCYQGFLISFLLYINGELETVSKLFCSISFIPLILKVWISILQGWEGLKLLSALECEKSE</sequence>
<keyword evidence="7" id="KW-1208">Phospholipid metabolism</keyword>
<dbReference type="GO" id="GO:0016020">
    <property type="term" value="C:membrane"/>
    <property type="evidence" value="ECO:0007669"/>
    <property type="project" value="UniProtKB-SubCell"/>
</dbReference>
<dbReference type="PROSITE" id="PS00379">
    <property type="entry name" value="CDP_ALCOHOL_P_TRANSF"/>
    <property type="match status" value="1"/>
</dbReference>
<dbReference type="PANTHER" id="PTHR15362:SF4">
    <property type="entry name" value="CDP-DIACYLGLYCEROL--INOSITOL 3-PHOSPHATIDYLTRANSFERASE"/>
    <property type="match status" value="1"/>
</dbReference>
<dbReference type="AlphaFoldDB" id="A0A9P8LR60"/>
<evidence type="ECO:0000256" key="2">
    <source>
        <dbReference type="ARBA" id="ARBA00022679"/>
    </source>
</evidence>
<keyword evidence="3 9" id="KW-0812">Transmembrane</keyword>
<protein>
    <submittedName>
        <fullName evidence="10">CDP-diacylglycerol-inositol 3-phosphatidyltransferase</fullName>
    </submittedName>
</protein>
<evidence type="ECO:0000256" key="7">
    <source>
        <dbReference type="ARBA" id="ARBA00023264"/>
    </source>
</evidence>
<dbReference type="Pfam" id="PF01066">
    <property type="entry name" value="CDP-OH_P_transf"/>
    <property type="match status" value="1"/>
</dbReference>
<dbReference type="InterPro" id="IPR048254">
    <property type="entry name" value="CDP_ALCOHOL_P_TRANSF_CS"/>
</dbReference>
<dbReference type="OrthoDB" id="10251079at2759"/>
<dbReference type="InterPro" id="IPR000462">
    <property type="entry name" value="CDP-OH_P_trans"/>
</dbReference>
<evidence type="ECO:0000256" key="4">
    <source>
        <dbReference type="ARBA" id="ARBA00022989"/>
    </source>
</evidence>
<dbReference type="RefSeq" id="XP_067763544.1">
    <property type="nucleotide sequence ID" value="XM_067908723.1"/>
</dbReference>
<feature type="transmembrane region" description="Helical" evidence="9">
    <location>
        <begin position="136"/>
        <end position="156"/>
    </location>
</feature>
<dbReference type="GO" id="GO:0003881">
    <property type="term" value="F:CDP-diacylglycerol-inositol 3-phosphatidyltransferase activity"/>
    <property type="evidence" value="ECO:0007669"/>
    <property type="project" value="TreeGrafter"/>
</dbReference>
<evidence type="ECO:0000256" key="5">
    <source>
        <dbReference type="ARBA" id="ARBA00023098"/>
    </source>
</evidence>
<keyword evidence="2 8" id="KW-0808">Transferase</keyword>
<keyword evidence="5" id="KW-0443">Lipid metabolism</keyword>
<reference evidence="10 11" key="1">
    <citation type="journal article" date="2014" name="PLoS Genet.">
        <title>The Genome of Spironucleus salmonicida Highlights a Fish Pathogen Adapted to Fluctuating Environments.</title>
        <authorList>
            <person name="Xu F."/>
            <person name="Jerlstrom-Hultqvist J."/>
            <person name="Einarsson E."/>
            <person name="Astvaldsson A."/>
            <person name="Svard S.G."/>
            <person name="Andersson J.O."/>
        </authorList>
    </citation>
    <scope>NUCLEOTIDE SEQUENCE [LARGE SCALE GENOMIC DNA]</scope>
    <source>
        <strain evidence="10 11">ATCC 50377</strain>
    </source>
</reference>
<comment type="caution">
    <text evidence="10">The sequence shown here is derived from an EMBL/GenBank/DDBJ whole genome shotgun (WGS) entry which is preliminary data.</text>
</comment>
<evidence type="ECO:0000313" key="10">
    <source>
        <dbReference type="EMBL" id="KAH0572771.1"/>
    </source>
</evidence>
<dbReference type="EMBL" id="AUWU02000005">
    <property type="protein sequence ID" value="KAH0572771.1"/>
    <property type="molecule type" value="Genomic_DNA"/>
</dbReference>
<proteinExistence type="inferred from homology"/>
<dbReference type="GO" id="GO:0006661">
    <property type="term" value="P:phosphatidylinositol biosynthetic process"/>
    <property type="evidence" value="ECO:0007669"/>
    <property type="project" value="TreeGrafter"/>
</dbReference>
<dbReference type="Gene3D" id="1.20.120.1760">
    <property type="match status" value="1"/>
</dbReference>
<dbReference type="GO" id="GO:0005794">
    <property type="term" value="C:Golgi apparatus"/>
    <property type="evidence" value="ECO:0007669"/>
    <property type="project" value="TreeGrafter"/>
</dbReference>
<feature type="transmembrane region" description="Helical" evidence="9">
    <location>
        <begin position="162"/>
        <end position="181"/>
    </location>
</feature>
<comment type="similarity">
    <text evidence="8">Belongs to the CDP-alcohol phosphatidyltransferase class-I family.</text>
</comment>
<evidence type="ECO:0000256" key="3">
    <source>
        <dbReference type="ARBA" id="ARBA00022692"/>
    </source>
</evidence>
<dbReference type="KEGG" id="ssao:94298907"/>
<name>A0A9P8LR60_9EUKA</name>
<organism evidence="10 11">
    <name type="scientific">Spironucleus salmonicida</name>
    <dbReference type="NCBI Taxonomy" id="348837"/>
    <lineage>
        <taxon>Eukaryota</taxon>
        <taxon>Metamonada</taxon>
        <taxon>Diplomonadida</taxon>
        <taxon>Hexamitidae</taxon>
        <taxon>Hexamitinae</taxon>
        <taxon>Spironucleus</taxon>
    </lineage>
</organism>